<name>A0ABM8EF72_9HYPH</name>
<dbReference type="InterPro" id="IPR009492">
    <property type="entry name" value="TniQ"/>
</dbReference>
<gene>
    <name evidence="2" type="ORF">SS37A_42340</name>
</gene>
<dbReference type="Proteomes" id="UP001317629">
    <property type="component" value="Plasmid pSS37A-Re-4"/>
</dbReference>
<dbReference type="EMBL" id="AP027146">
    <property type="protein sequence ID" value="BDV36704.1"/>
    <property type="molecule type" value="Genomic_DNA"/>
</dbReference>
<feature type="domain" description="TniQ" evidence="1">
    <location>
        <begin position="1"/>
        <end position="126"/>
    </location>
</feature>
<geneLocation type="plasmid" evidence="2 3">
    <name>pSS37A-Re-4</name>
</geneLocation>
<evidence type="ECO:0000313" key="3">
    <source>
        <dbReference type="Proteomes" id="UP001317629"/>
    </source>
</evidence>
<sequence>MSSWQGRVACRYGVNREVLGLSLGLPAALAAPRGFAAADYAPDLEVVAAWAQACRLDPARIESLALKRRRDQDRYVWAHEAGGAFVGFSACPACLDEDAKAGRDHYLRRSWLRVEALLCARHELFLVEDCERCGARGFGFVLLDGAARLVCRRCGAVVHHASDEGREPSPGEKAVLAALGATPPDDDAMATARLLWSLPRPGMARRPLLCWVVGHPRSPRGMARERAAPLSTASLDWRRATWIGVAQLLDRAGAREVFGPPRFALDQLKAWTQSRPLSPPRARLGLHLAA</sequence>
<accession>A0ABM8EF72</accession>
<dbReference type="Pfam" id="PF06527">
    <property type="entry name" value="TniQ"/>
    <property type="match status" value="1"/>
</dbReference>
<keyword evidence="2" id="KW-0614">Plasmid</keyword>
<organism evidence="2 3">
    <name type="scientific">Methylocystis iwaonis</name>
    <dbReference type="NCBI Taxonomy" id="2885079"/>
    <lineage>
        <taxon>Bacteria</taxon>
        <taxon>Pseudomonadati</taxon>
        <taxon>Pseudomonadota</taxon>
        <taxon>Alphaproteobacteria</taxon>
        <taxon>Hyphomicrobiales</taxon>
        <taxon>Methylocystaceae</taxon>
        <taxon>Methylocystis</taxon>
    </lineage>
</organism>
<evidence type="ECO:0000313" key="2">
    <source>
        <dbReference type="EMBL" id="BDV36704.1"/>
    </source>
</evidence>
<protein>
    <recommendedName>
        <fullName evidence="1">TniQ domain-containing protein</fullName>
    </recommendedName>
</protein>
<proteinExistence type="predicted"/>
<keyword evidence="3" id="KW-1185">Reference proteome</keyword>
<evidence type="ECO:0000259" key="1">
    <source>
        <dbReference type="Pfam" id="PF06527"/>
    </source>
</evidence>
<reference evidence="2 3" key="1">
    <citation type="journal article" date="2023" name="Int. J. Syst. Evol. Microbiol.">
        <title>Methylocystis iwaonis sp. nov., a type II methane-oxidizing bacterium from surface soil of a rice paddy field in Japan, and emended description of the genus Methylocystis (ex Whittenbury et al. 1970) Bowman et al. 1993.</title>
        <authorList>
            <person name="Kaise H."/>
            <person name="Sawadogo J.B."/>
            <person name="Alam M.S."/>
            <person name="Ueno C."/>
            <person name="Dianou D."/>
            <person name="Shinjo R."/>
            <person name="Asakawa S."/>
        </authorList>
    </citation>
    <scope>NUCLEOTIDE SEQUENCE [LARGE SCALE GENOMIC DNA]</scope>
    <source>
        <strain evidence="2 3">SS37A-Re</strain>
    </source>
</reference>